<evidence type="ECO:0000313" key="1">
    <source>
        <dbReference type="EMBL" id="CAG8675023.1"/>
    </source>
</evidence>
<dbReference type="EMBL" id="CAJVPP010006183">
    <property type="protein sequence ID" value="CAG8675023.1"/>
    <property type="molecule type" value="Genomic_DNA"/>
</dbReference>
<keyword evidence="2" id="KW-1185">Reference proteome</keyword>
<organism evidence="1 2">
    <name type="scientific">Funneliformis mosseae</name>
    <name type="common">Endomycorrhizal fungus</name>
    <name type="synonym">Glomus mosseae</name>
    <dbReference type="NCBI Taxonomy" id="27381"/>
    <lineage>
        <taxon>Eukaryota</taxon>
        <taxon>Fungi</taxon>
        <taxon>Fungi incertae sedis</taxon>
        <taxon>Mucoromycota</taxon>
        <taxon>Glomeromycotina</taxon>
        <taxon>Glomeromycetes</taxon>
        <taxon>Glomerales</taxon>
        <taxon>Glomeraceae</taxon>
        <taxon>Funneliformis</taxon>
    </lineage>
</organism>
<protein>
    <submittedName>
        <fullName evidence="1">5530_t:CDS:1</fullName>
    </submittedName>
</protein>
<name>A0A9N9HEV3_FUNMO</name>
<dbReference type="Proteomes" id="UP000789375">
    <property type="component" value="Unassembled WGS sequence"/>
</dbReference>
<reference evidence="1" key="1">
    <citation type="submission" date="2021-06" db="EMBL/GenBank/DDBJ databases">
        <authorList>
            <person name="Kallberg Y."/>
            <person name="Tangrot J."/>
            <person name="Rosling A."/>
        </authorList>
    </citation>
    <scope>NUCLEOTIDE SEQUENCE</scope>
    <source>
        <strain evidence="1">87-6 pot B 2015</strain>
    </source>
</reference>
<evidence type="ECO:0000313" key="2">
    <source>
        <dbReference type="Proteomes" id="UP000789375"/>
    </source>
</evidence>
<gene>
    <name evidence="1" type="ORF">FMOSSE_LOCUS12603</name>
</gene>
<feature type="non-terminal residue" evidence="1">
    <location>
        <position position="1"/>
    </location>
</feature>
<comment type="caution">
    <text evidence="1">The sequence shown here is derived from an EMBL/GenBank/DDBJ whole genome shotgun (WGS) entry which is preliminary data.</text>
</comment>
<dbReference type="AlphaFoldDB" id="A0A9N9HEV3"/>
<accession>A0A9N9HEV3</accession>
<sequence length="74" mass="8420">CFCSFCERSSLFPMSSTFVEVLNVVATKSWEVDSDFIVSSRVVVYPKLLGHINCERSSLYPMSSTPPENYLIFQ</sequence>
<proteinExistence type="predicted"/>